<dbReference type="SMART" id="SM00034">
    <property type="entry name" value="CLECT"/>
    <property type="match status" value="1"/>
</dbReference>
<evidence type="ECO:0000313" key="3">
    <source>
        <dbReference type="EMBL" id="JAC52389.1"/>
    </source>
</evidence>
<dbReference type="KEGG" id="bdr:105223477"/>
<feature type="signal peptide" evidence="1">
    <location>
        <begin position="1"/>
        <end position="18"/>
    </location>
</feature>
<name>A0A034WCH4_BACDO</name>
<feature type="chain" id="PRO_5044538452" evidence="1">
    <location>
        <begin position="19"/>
        <end position="166"/>
    </location>
</feature>
<dbReference type="Gene3D" id="3.10.100.10">
    <property type="entry name" value="Mannose-Binding Protein A, subunit A"/>
    <property type="match status" value="1"/>
</dbReference>
<reference evidence="3" key="1">
    <citation type="journal article" date="2014" name="BMC Genomics">
        <title>Characterizing the developmental transcriptome of the oriental fruit fly, Bactrocera dorsalis (Diptera: Tephritidae) through comparative genomic analysis with Drosophila melanogaster utilizing modENCODE datasets.</title>
        <authorList>
            <person name="Geib S.M."/>
            <person name="Calla B."/>
            <person name="Hall B."/>
            <person name="Hou S."/>
            <person name="Manoukis N.C."/>
        </authorList>
    </citation>
    <scope>NUCLEOTIDE SEQUENCE</scope>
    <source>
        <strain evidence="3">Punador</strain>
    </source>
</reference>
<dbReference type="Proteomes" id="UP001652620">
    <property type="component" value="Chromosome 1"/>
</dbReference>
<dbReference type="InterPro" id="IPR016186">
    <property type="entry name" value="C-type_lectin-like/link_sf"/>
</dbReference>
<keyword evidence="1" id="KW-0732">Signal</keyword>
<dbReference type="AlphaFoldDB" id="A0A034WCH4"/>
<evidence type="ECO:0000259" key="2">
    <source>
        <dbReference type="PROSITE" id="PS50041"/>
    </source>
</evidence>
<dbReference type="CDD" id="cd00037">
    <property type="entry name" value="CLECT"/>
    <property type="match status" value="1"/>
</dbReference>
<sequence>MGLTQYFILILCFAGVLSNVINISNSGGNETQPFIEIGSKYYLINTTVEMNWFEAMIYCRNFDSYLAVIESEAEMNALSSYLITNEGHIGKNFWLGANDLVDEGKFMSVKDGRTMPYAKWLGGHQPRDYDRNEDCVQLWLFNNIFYMNDKNCWAKLYAICELRQPK</sequence>
<feature type="domain" description="C-type lectin" evidence="2">
    <location>
        <begin position="37"/>
        <end position="161"/>
    </location>
</feature>
<dbReference type="InterPro" id="IPR001304">
    <property type="entry name" value="C-type_lectin-like"/>
</dbReference>
<proteinExistence type="predicted"/>
<reference evidence="5" key="2">
    <citation type="submission" date="2022-04" db="UniProtKB">
        <authorList>
            <consortium name="RefSeq"/>
        </authorList>
    </citation>
    <scope>IDENTIFICATION</scope>
    <source>
        <strain evidence="5">Punador</strain>
    </source>
</reference>
<dbReference type="PROSITE" id="PS50041">
    <property type="entry name" value="C_TYPE_LECTIN_2"/>
    <property type="match status" value="1"/>
</dbReference>
<dbReference type="InterPro" id="IPR050111">
    <property type="entry name" value="C-type_lectin/snaclec_domain"/>
</dbReference>
<protein>
    <submittedName>
        <fullName evidence="3 5">lectin subunit alpha</fullName>
    </submittedName>
</protein>
<dbReference type="EMBL" id="GAKP01006563">
    <property type="protein sequence ID" value="JAC52389.1"/>
    <property type="molecule type" value="Transcribed_RNA"/>
</dbReference>
<dbReference type="OrthoDB" id="6340082at2759"/>
<dbReference type="GeneID" id="105223477"/>
<accession>A0A034WCH4</accession>
<evidence type="ECO:0000313" key="4">
    <source>
        <dbReference type="Proteomes" id="UP001652620"/>
    </source>
</evidence>
<evidence type="ECO:0000256" key="1">
    <source>
        <dbReference type="SAM" id="SignalP"/>
    </source>
</evidence>
<dbReference type="InterPro" id="IPR016187">
    <property type="entry name" value="CTDL_fold"/>
</dbReference>
<organism evidence="3">
    <name type="scientific">Bactrocera dorsalis</name>
    <name type="common">Oriental fruit fly</name>
    <name type="synonym">Dacus dorsalis</name>
    <dbReference type="NCBI Taxonomy" id="27457"/>
    <lineage>
        <taxon>Eukaryota</taxon>
        <taxon>Metazoa</taxon>
        <taxon>Ecdysozoa</taxon>
        <taxon>Arthropoda</taxon>
        <taxon>Hexapoda</taxon>
        <taxon>Insecta</taxon>
        <taxon>Pterygota</taxon>
        <taxon>Neoptera</taxon>
        <taxon>Endopterygota</taxon>
        <taxon>Diptera</taxon>
        <taxon>Brachycera</taxon>
        <taxon>Muscomorpha</taxon>
        <taxon>Tephritoidea</taxon>
        <taxon>Tephritidae</taxon>
        <taxon>Bactrocera</taxon>
        <taxon>Bactrocera</taxon>
    </lineage>
</organism>
<dbReference type="SUPFAM" id="SSF56436">
    <property type="entry name" value="C-type lectin-like"/>
    <property type="match status" value="1"/>
</dbReference>
<gene>
    <name evidence="3" type="primary">LECA</name>
    <name evidence="5" type="synonym">LOC105223477</name>
</gene>
<dbReference type="Pfam" id="PF00059">
    <property type="entry name" value="Lectin_C"/>
    <property type="match status" value="1"/>
</dbReference>
<keyword evidence="4" id="KW-1185">Reference proteome</keyword>
<dbReference type="RefSeq" id="XP_011199515.2">
    <property type="nucleotide sequence ID" value="XM_011201213.4"/>
</dbReference>
<dbReference type="RefSeq" id="XP_011199515.1">
    <property type="nucleotide sequence ID" value="XM_011201213.3"/>
</dbReference>
<dbReference type="PANTHER" id="PTHR22803">
    <property type="entry name" value="MANNOSE, PHOSPHOLIPASE, LECTIN RECEPTOR RELATED"/>
    <property type="match status" value="1"/>
</dbReference>
<evidence type="ECO:0000313" key="5">
    <source>
        <dbReference type="RefSeq" id="XP_011199515.1"/>
    </source>
</evidence>